<sequence>MQHEAVQLQKRVTLNTVILCSFFVMFGIGMLSLAWFELYQLHIETQKLKSDLILIKKKHTLERRQMETENGHLQLENQMLKTENTTLWLERNHLEDLIFQLQSELSLAQENCTNLAENYKRATTENKHLLLNLNSCRSDKTEMAYKKIKLHLQLIETPANNSRLTEELAKQRSTTETLVRQNQTVAHKNKLLLFNFSLVLHTDTEVSRRNVFLKSNLTSCQSGVQQKENENENLWVKMSETHANNTWLHEEIRAERLKKFTLAEENQLLKINLTSAQNISTHLSALNSMLWSYLKACSAEKQQTVDENRNLKFKLNESFSNNTVLIKVLTENRLLSQTLAVEQHSLEYRNQLLQLDLPLAQNKSAKLYAKKMFYLSNVTSCQSAIQESGRKNRNLKTELNKTQANNILIRQELENETLMRGRFSEEKHHLQANLTLHQNINADLSAENSLLDSKLTVCQSEKQKEEEKNRYLQLQLTKSNANQTLLRESLAQERSICTTLTTDKQLLEDNIQRLRFNLSFAQNQSIRLFAEKASHLTNLKTCETENQRREEENRNLQSKLTEAQANNTWLRNEFANESLASETLSEENRHLKSNVSLHHRKYGNVSAENIFLLENSTSCQSEKQDKKRQNLDLELELNKTQSNNTLLRRELANERLLSETLNGKKQLLKNTNQLLLLNLSHAQRGNANVSAENSILLLNLTSCQSEKQLEDDRNINLQVNLSEVQPNNIWLKTQLANELLMSKTLSEKRELLQANLTLFQNLSANASAENGSLRSSLTSCQVNKTNVEEENRNLRVKLNETMTNNTLLTTELDNDVLTTEILSAEKELLEDEVQLLRSNLSSAESTRTRLLEEKHFLHSNLTLCHTKSIEQKKKSVILRSRLAKTSTWFGDGLTSQKLALEKVYEETEDLKAKISFYQNLNKNLSAERIVLQSNIMSCEDSRKKLEESFVEVEHLRQNLTSCQDDIRQLENEKLHLYMTLNETRANITFLNNMLANERLKRETLNAKIQQLNGSLAISEEKLAVANALQLSIALCQKKHLELLEENQQINAEVDQLQWNVTSANNSVSWLYQEIRNLKEEIVGNVSTLASEKTRNKMVRSILQSPSLEIDGYCDMDALQCSNCRKGWEEHNSRCFQMSVEVLTWLGARANCIDKGGDLAIVKSEKDQMFLTKLVAQLKNSTPGVVLPEAWIGLDDMREENQFTWVGDRKTSLTFWSAGNPDNATEHFDLIDKSEGVKHPHGQDCVVIELNATVENTLTNWNDISCRNERHFICEAKILVVDRTLVPLRV</sequence>
<evidence type="ECO:0000313" key="5">
    <source>
        <dbReference type="Proteomes" id="UP000265120"/>
    </source>
</evidence>
<dbReference type="Ensembl" id="ENSCSET00000009179.1">
    <property type="protein sequence ID" value="ENSCSEP00000009072.1"/>
    <property type="gene ID" value="ENSCSEG00000005821.1"/>
</dbReference>
<keyword evidence="2" id="KW-0472">Membrane</keyword>
<evidence type="ECO:0000259" key="3">
    <source>
        <dbReference type="PROSITE" id="PS50041"/>
    </source>
</evidence>
<reference evidence="4" key="3">
    <citation type="submission" date="2025-09" db="UniProtKB">
        <authorList>
            <consortium name="Ensembl"/>
        </authorList>
    </citation>
    <scope>IDENTIFICATION</scope>
</reference>
<dbReference type="KEGG" id="csem:103389846"/>
<dbReference type="Pfam" id="PF00059">
    <property type="entry name" value="Lectin_C"/>
    <property type="match status" value="1"/>
</dbReference>
<dbReference type="RefSeq" id="XP_016891817.1">
    <property type="nucleotide sequence ID" value="XM_017036328.2"/>
</dbReference>
<proteinExistence type="predicted"/>
<organism evidence="4 5">
    <name type="scientific">Cynoglossus semilaevis</name>
    <name type="common">Tongue sole</name>
    <dbReference type="NCBI Taxonomy" id="244447"/>
    <lineage>
        <taxon>Eukaryota</taxon>
        <taxon>Metazoa</taxon>
        <taxon>Chordata</taxon>
        <taxon>Craniata</taxon>
        <taxon>Vertebrata</taxon>
        <taxon>Euteleostomi</taxon>
        <taxon>Actinopterygii</taxon>
        <taxon>Neopterygii</taxon>
        <taxon>Teleostei</taxon>
        <taxon>Neoteleostei</taxon>
        <taxon>Acanthomorphata</taxon>
        <taxon>Carangaria</taxon>
        <taxon>Pleuronectiformes</taxon>
        <taxon>Pleuronectoidei</taxon>
        <taxon>Cynoglossidae</taxon>
        <taxon>Cynoglossinae</taxon>
        <taxon>Cynoglossus</taxon>
    </lineage>
</organism>
<feature type="domain" description="C-type lectin" evidence="3">
    <location>
        <begin position="1130"/>
        <end position="1274"/>
    </location>
</feature>
<dbReference type="GeneID" id="103389846"/>
<dbReference type="GeneTree" id="ENSGT00940000177209"/>
<dbReference type="OrthoDB" id="6133475at2759"/>
<dbReference type="InterPro" id="IPR050111">
    <property type="entry name" value="C-type_lectin/snaclec_domain"/>
</dbReference>
<dbReference type="SMART" id="SM00034">
    <property type="entry name" value="CLECT"/>
    <property type="match status" value="1"/>
</dbReference>
<reference evidence="4 5" key="1">
    <citation type="journal article" date="2014" name="Nat. Genet.">
        <title>Whole-genome sequence of a flatfish provides insights into ZW sex chromosome evolution and adaptation to a benthic lifestyle.</title>
        <authorList>
            <person name="Chen S."/>
            <person name="Zhang G."/>
            <person name="Shao C."/>
            <person name="Huang Q."/>
            <person name="Liu G."/>
            <person name="Zhang P."/>
            <person name="Song W."/>
            <person name="An N."/>
            <person name="Chalopin D."/>
            <person name="Volff J.N."/>
            <person name="Hong Y."/>
            <person name="Li Q."/>
            <person name="Sha Z."/>
            <person name="Zhou H."/>
            <person name="Xie M."/>
            <person name="Yu Q."/>
            <person name="Liu Y."/>
            <person name="Xiang H."/>
            <person name="Wang N."/>
            <person name="Wu K."/>
            <person name="Yang C."/>
            <person name="Zhou Q."/>
            <person name="Liao X."/>
            <person name="Yang L."/>
            <person name="Hu Q."/>
            <person name="Zhang J."/>
            <person name="Meng L."/>
            <person name="Jin L."/>
            <person name="Tian Y."/>
            <person name="Lian J."/>
            <person name="Yang J."/>
            <person name="Miao G."/>
            <person name="Liu S."/>
            <person name="Liang Z."/>
            <person name="Yan F."/>
            <person name="Li Y."/>
            <person name="Sun B."/>
            <person name="Zhang H."/>
            <person name="Zhang J."/>
            <person name="Zhu Y."/>
            <person name="Du M."/>
            <person name="Zhao Y."/>
            <person name="Schartl M."/>
            <person name="Tang Q."/>
            <person name="Wang J."/>
        </authorList>
    </citation>
    <scope>NUCLEOTIDE SEQUENCE</scope>
</reference>
<dbReference type="PROSITE" id="PS50041">
    <property type="entry name" value="C_TYPE_LECTIN_2"/>
    <property type="match status" value="1"/>
</dbReference>
<dbReference type="Proteomes" id="UP000265120">
    <property type="component" value="Chromosome 1"/>
</dbReference>
<keyword evidence="5" id="KW-1185">Reference proteome</keyword>
<dbReference type="InterPro" id="IPR016187">
    <property type="entry name" value="CTDL_fold"/>
</dbReference>
<protein>
    <submittedName>
        <fullName evidence="4">Abnormal long morphology protein 1-like</fullName>
    </submittedName>
</protein>
<dbReference type="InterPro" id="IPR016186">
    <property type="entry name" value="C-type_lectin-like/link_sf"/>
</dbReference>
<dbReference type="PANTHER" id="PTHR22803">
    <property type="entry name" value="MANNOSE, PHOSPHOLIPASE, LECTIN RECEPTOR RELATED"/>
    <property type="match status" value="1"/>
</dbReference>
<evidence type="ECO:0000313" key="4">
    <source>
        <dbReference type="Ensembl" id="ENSCSEP00000009072.1"/>
    </source>
</evidence>
<dbReference type="Gene3D" id="3.10.100.10">
    <property type="entry name" value="Mannose-Binding Protein A, subunit A"/>
    <property type="match status" value="1"/>
</dbReference>
<keyword evidence="2" id="KW-0812">Transmembrane</keyword>
<name>A0A3P8V3B3_CYNSE</name>
<evidence type="ECO:0000256" key="1">
    <source>
        <dbReference type="SAM" id="Coils"/>
    </source>
</evidence>
<dbReference type="SUPFAM" id="SSF56436">
    <property type="entry name" value="C-type lectin-like"/>
    <property type="match status" value="1"/>
</dbReference>
<feature type="coiled-coil region" evidence="1">
    <location>
        <begin position="623"/>
        <end position="650"/>
    </location>
</feature>
<feature type="coiled-coil region" evidence="1">
    <location>
        <begin position="900"/>
        <end position="927"/>
    </location>
</feature>
<dbReference type="InParanoid" id="A0A3P8V3B3"/>
<dbReference type="InterPro" id="IPR001304">
    <property type="entry name" value="C-type_lectin-like"/>
</dbReference>
<feature type="coiled-coil region" evidence="1">
    <location>
        <begin position="784"/>
        <end position="853"/>
    </location>
</feature>
<feature type="coiled-coil region" evidence="1">
    <location>
        <begin position="385"/>
        <end position="412"/>
    </location>
</feature>
<evidence type="ECO:0000256" key="2">
    <source>
        <dbReference type="SAM" id="Phobius"/>
    </source>
</evidence>
<feature type="coiled-coil region" evidence="1">
    <location>
        <begin position="952"/>
        <end position="1066"/>
    </location>
</feature>
<feature type="transmembrane region" description="Helical" evidence="2">
    <location>
        <begin position="12"/>
        <end position="36"/>
    </location>
</feature>
<feature type="coiled-coil region" evidence="1">
    <location>
        <begin position="464"/>
        <end position="573"/>
    </location>
</feature>
<feature type="coiled-coil region" evidence="1">
    <location>
        <begin position="63"/>
        <end position="125"/>
    </location>
</feature>
<accession>A0A3P8V3B3</accession>
<reference evidence="4" key="2">
    <citation type="submission" date="2025-08" db="UniProtKB">
        <authorList>
            <consortium name="Ensembl"/>
        </authorList>
    </citation>
    <scope>IDENTIFICATION</scope>
</reference>
<keyword evidence="2" id="KW-1133">Transmembrane helix</keyword>
<keyword evidence="1" id="KW-0175">Coiled coil</keyword>